<reference evidence="3 4" key="1">
    <citation type="submission" date="2015-12" db="EMBL/GenBank/DDBJ databases">
        <title>Dictyostelia acquired genes for synthesis and detection of signals that induce cell-type specialization by lateral gene transfer from prokaryotes.</title>
        <authorList>
            <person name="Gloeckner G."/>
            <person name="Schaap P."/>
        </authorList>
    </citation>
    <scope>NUCLEOTIDE SEQUENCE [LARGE SCALE GENOMIC DNA]</scope>
    <source>
        <strain evidence="3 4">TK</strain>
    </source>
</reference>
<feature type="compositionally biased region" description="Basic residues" evidence="1">
    <location>
        <begin position="180"/>
        <end position="191"/>
    </location>
</feature>
<evidence type="ECO:0000256" key="1">
    <source>
        <dbReference type="SAM" id="MobiDB-lite"/>
    </source>
</evidence>
<dbReference type="InterPro" id="IPR000008">
    <property type="entry name" value="C2_dom"/>
</dbReference>
<feature type="domain" description="C2" evidence="2">
    <location>
        <begin position="15"/>
        <end position="135"/>
    </location>
</feature>
<dbReference type="Pfam" id="PF00168">
    <property type="entry name" value="C2"/>
    <property type="match status" value="1"/>
</dbReference>
<dbReference type="InterPro" id="IPR035892">
    <property type="entry name" value="C2_domain_sf"/>
</dbReference>
<accession>A0A151ZS96</accession>
<name>A0A151ZS96_TIELA</name>
<evidence type="ECO:0000313" key="4">
    <source>
        <dbReference type="Proteomes" id="UP000076078"/>
    </source>
</evidence>
<dbReference type="Proteomes" id="UP000076078">
    <property type="component" value="Unassembled WGS sequence"/>
</dbReference>
<dbReference type="InParanoid" id="A0A151ZS96"/>
<feature type="region of interest" description="Disordered" evidence="1">
    <location>
        <begin position="174"/>
        <end position="204"/>
    </location>
</feature>
<evidence type="ECO:0000259" key="2">
    <source>
        <dbReference type="PROSITE" id="PS50004"/>
    </source>
</evidence>
<sequence>MAQFVGDYQSVVGNNLTVPPTAKWAAPQSGTAVVTIKIVNARNLIAADLNGKSDPFVRVRVPGVDKKKAPTTKVIQKNLNPDWNEVISVKLSNPRTDVIVLEVYDKDKIGEDLIGYTAIHAGLLPYEVEVFSTEKLSYVPHGELTISMKANFGLFEYPTPRYLHDYTNWRNNLPPVSKNGKAKNDKKHKSAEKKNKTAKAAGPFPGDSALPKGYHLKNGFVKKEIKGVTLKDGKKTAKGAFKVLKTVGKVMDKLGVEISIGEGEE</sequence>
<gene>
    <name evidence="3" type="ORF">DLAC_04218</name>
</gene>
<protein>
    <recommendedName>
        <fullName evidence="2">C2 domain-containing protein</fullName>
    </recommendedName>
</protein>
<organism evidence="3 4">
    <name type="scientific">Tieghemostelium lacteum</name>
    <name type="common">Slime mold</name>
    <name type="synonym">Dictyostelium lacteum</name>
    <dbReference type="NCBI Taxonomy" id="361077"/>
    <lineage>
        <taxon>Eukaryota</taxon>
        <taxon>Amoebozoa</taxon>
        <taxon>Evosea</taxon>
        <taxon>Eumycetozoa</taxon>
        <taxon>Dictyostelia</taxon>
        <taxon>Dictyosteliales</taxon>
        <taxon>Raperosteliaceae</taxon>
        <taxon>Tieghemostelium</taxon>
    </lineage>
</organism>
<dbReference type="SUPFAM" id="SSF49562">
    <property type="entry name" value="C2 domain (Calcium/lipid-binding domain, CaLB)"/>
    <property type="match status" value="1"/>
</dbReference>
<comment type="caution">
    <text evidence="3">The sequence shown here is derived from an EMBL/GenBank/DDBJ whole genome shotgun (WGS) entry which is preliminary data.</text>
</comment>
<dbReference type="PANTHER" id="PTHR47800:SF5">
    <property type="entry name" value="FER-1-LIKE PROTEIN 6"/>
    <property type="match status" value="1"/>
</dbReference>
<keyword evidence="4" id="KW-1185">Reference proteome</keyword>
<dbReference type="PROSITE" id="PS50004">
    <property type="entry name" value="C2"/>
    <property type="match status" value="1"/>
</dbReference>
<dbReference type="PANTHER" id="PTHR47800">
    <property type="entry name" value="C2 DOMAIN-CONTAINING PROTEIN"/>
    <property type="match status" value="1"/>
</dbReference>
<dbReference type="PRINTS" id="PR00360">
    <property type="entry name" value="C2DOMAIN"/>
</dbReference>
<dbReference type="OrthoDB" id="19392at2759"/>
<dbReference type="Gene3D" id="2.60.40.150">
    <property type="entry name" value="C2 domain"/>
    <property type="match status" value="1"/>
</dbReference>
<dbReference type="EMBL" id="LODT01000021">
    <property type="protein sequence ID" value="KYQ96901.1"/>
    <property type="molecule type" value="Genomic_DNA"/>
</dbReference>
<dbReference type="STRING" id="361077.A0A151ZS96"/>
<dbReference type="GO" id="GO:0010628">
    <property type="term" value="P:positive regulation of gene expression"/>
    <property type="evidence" value="ECO:0007669"/>
    <property type="project" value="TreeGrafter"/>
</dbReference>
<proteinExistence type="predicted"/>
<evidence type="ECO:0000313" key="3">
    <source>
        <dbReference type="EMBL" id="KYQ96901.1"/>
    </source>
</evidence>
<dbReference type="AlphaFoldDB" id="A0A151ZS96"/>
<dbReference type="SMART" id="SM00239">
    <property type="entry name" value="C2"/>
    <property type="match status" value="1"/>
</dbReference>
<dbReference type="CDD" id="cd00030">
    <property type="entry name" value="C2"/>
    <property type="match status" value="1"/>
</dbReference>